<evidence type="ECO:0008006" key="6">
    <source>
        <dbReference type="Google" id="ProtNLM"/>
    </source>
</evidence>
<comment type="similarity">
    <text evidence="2">Belongs to the FAM81 family.</text>
</comment>
<dbReference type="PANTHER" id="PTHR22420">
    <property type="entry name" value="PROTEIN FAM81A"/>
    <property type="match status" value="1"/>
</dbReference>
<dbReference type="Proteomes" id="UP001219934">
    <property type="component" value="Unassembled WGS sequence"/>
</dbReference>
<dbReference type="PANTHER" id="PTHR22420:SF5">
    <property type="entry name" value="PROTEIN FAM81B"/>
    <property type="match status" value="1"/>
</dbReference>
<dbReference type="EMBL" id="JAPTMU010000006">
    <property type="protein sequence ID" value="KAJ4941842.1"/>
    <property type="molecule type" value="Genomic_DNA"/>
</dbReference>
<evidence type="ECO:0000256" key="2">
    <source>
        <dbReference type="ARBA" id="ARBA00046344"/>
    </source>
</evidence>
<comment type="caution">
    <text evidence="4">The sequence shown here is derived from an EMBL/GenBank/DDBJ whole genome shotgun (WGS) entry which is preliminary data.</text>
</comment>
<proteinExistence type="inferred from homology"/>
<feature type="region of interest" description="Disordered" evidence="3">
    <location>
        <begin position="231"/>
        <end position="257"/>
    </location>
</feature>
<name>A0AAD6FQQ8_9TELE</name>
<reference evidence="4" key="1">
    <citation type="submission" date="2022-11" db="EMBL/GenBank/DDBJ databases">
        <title>Chromosome-level genome of Pogonophryne albipinna.</title>
        <authorList>
            <person name="Jo E."/>
        </authorList>
    </citation>
    <scope>NUCLEOTIDE SEQUENCE</scope>
    <source>
        <strain evidence="4">SGF0006</strain>
        <tissue evidence="4">Muscle</tissue>
    </source>
</reference>
<evidence type="ECO:0000313" key="4">
    <source>
        <dbReference type="EMBL" id="KAJ4941842.1"/>
    </source>
</evidence>
<sequence>MTQSLVFCFRSLHYDVLGSSLSGQERTLAVLLEQAFRIREEVAAGLQSAQDSLQVETLSRKLLENHILTITRIVKQLSMDIQSLERQIAQRDSITSATTLALQSLDQKNMTGIGDLRGRVARYSRSSGSNNIYYDLGKLEASLSKHSQSQKSSMADLQLKLLNDRMSGELKGAKEQTDYLKKWTEQLNSLSQNHADRSQELHTQLQDKMLEAESRLAVRLQALEVRVEQFEAQQDKADRRQSDHLKRSETKLSKRMTSVESSLHQELQLLKQEYHKGFLLVHDAIESLRQIGDIKSRLNKEKLQKDIRHVCSKVAELHDL</sequence>
<evidence type="ECO:0000256" key="3">
    <source>
        <dbReference type="SAM" id="MobiDB-lite"/>
    </source>
</evidence>
<evidence type="ECO:0000256" key="1">
    <source>
        <dbReference type="ARBA" id="ARBA00023054"/>
    </source>
</evidence>
<keyword evidence="5" id="KW-1185">Reference proteome</keyword>
<dbReference type="InterPro" id="IPR029619">
    <property type="entry name" value="FAM81"/>
</dbReference>
<accession>A0AAD6FQQ8</accession>
<keyword evidence="1" id="KW-0175">Coiled coil</keyword>
<feature type="compositionally biased region" description="Basic and acidic residues" evidence="3">
    <location>
        <begin position="231"/>
        <end position="252"/>
    </location>
</feature>
<organism evidence="4 5">
    <name type="scientific">Pogonophryne albipinna</name>
    <dbReference type="NCBI Taxonomy" id="1090488"/>
    <lineage>
        <taxon>Eukaryota</taxon>
        <taxon>Metazoa</taxon>
        <taxon>Chordata</taxon>
        <taxon>Craniata</taxon>
        <taxon>Vertebrata</taxon>
        <taxon>Euteleostomi</taxon>
        <taxon>Actinopterygii</taxon>
        <taxon>Neopterygii</taxon>
        <taxon>Teleostei</taxon>
        <taxon>Neoteleostei</taxon>
        <taxon>Acanthomorphata</taxon>
        <taxon>Eupercaria</taxon>
        <taxon>Perciformes</taxon>
        <taxon>Notothenioidei</taxon>
        <taxon>Pogonophryne</taxon>
    </lineage>
</organism>
<protein>
    <recommendedName>
        <fullName evidence="6">Family with sequence similarity 81 member B</fullName>
    </recommendedName>
</protein>
<gene>
    <name evidence="4" type="ORF">JOQ06_011716</name>
</gene>
<dbReference type="AlphaFoldDB" id="A0AAD6FQQ8"/>
<evidence type="ECO:0000313" key="5">
    <source>
        <dbReference type="Proteomes" id="UP001219934"/>
    </source>
</evidence>